<evidence type="ECO:0000313" key="3">
    <source>
        <dbReference type="Proteomes" id="UP000067598"/>
    </source>
</evidence>
<reference evidence="2 3" key="1">
    <citation type="journal article" date="2016" name="Microbiology (Mosc.)">
        <title>Comparison of Lactobacillus crispatus isolates from Lactobacillus-dominated vaginal microbiomes with isolates from microbiomes containing bacterial vaginosis-associated bacteria.</title>
        <authorList>
            <person name="Abdelmaksoud A.A."/>
            <person name="Koparde V.N."/>
            <person name="Sheth N.U."/>
            <person name="Serrano M.G."/>
            <person name="Glascock A.L."/>
            <person name="Fettweis J.M."/>
            <person name="Strauss Iii J.F."/>
            <person name="Buck G.A."/>
            <person name="Jefferson K.K."/>
        </authorList>
    </citation>
    <scope>NUCLEOTIDE SEQUENCE [LARGE SCALE GENOMIC DNA]</scope>
    <source>
        <strain evidence="2 3">VMC3</strain>
    </source>
</reference>
<dbReference type="EMBL" id="LJGP01000007">
    <property type="protein sequence ID" value="KWU04653.1"/>
    <property type="molecule type" value="Genomic_DNA"/>
</dbReference>
<sequence>MISSFILEHFRNIVISFGAGNLFIIILMAISSLPSLAGTRFANFFEKLDEIVTILLQILGIILWIMILFIGYYWSYLM</sequence>
<protein>
    <submittedName>
        <fullName evidence="2">Uncharacterized protein</fullName>
    </submittedName>
</protein>
<accession>A0A120DIV9</accession>
<evidence type="ECO:0000313" key="2">
    <source>
        <dbReference type="EMBL" id="KWU04653.1"/>
    </source>
</evidence>
<keyword evidence="1" id="KW-1133">Transmembrane helix</keyword>
<feature type="transmembrane region" description="Helical" evidence="1">
    <location>
        <begin position="51"/>
        <end position="74"/>
    </location>
</feature>
<dbReference type="AlphaFoldDB" id="A0A120DIV9"/>
<gene>
    <name evidence="2" type="ORF">AEL95_02075</name>
</gene>
<dbReference type="PATRIC" id="fig|47770.28.peg.1980"/>
<name>A0A120DIV9_9LACO</name>
<comment type="caution">
    <text evidence="2">The sequence shown here is derived from an EMBL/GenBank/DDBJ whole genome shotgun (WGS) entry which is preliminary data.</text>
</comment>
<proteinExistence type="predicted"/>
<evidence type="ECO:0000256" key="1">
    <source>
        <dbReference type="SAM" id="Phobius"/>
    </source>
</evidence>
<keyword evidence="1" id="KW-0812">Transmembrane</keyword>
<organism evidence="2 3">
    <name type="scientific">Lactobacillus crispatus</name>
    <dbReference type="NCBI Taxonomy" id="47770"/>
    <lineage>
        <taxon>Bacteria</taxon>
        <taxon>Bacillati</taxon>
        <taxon>Bacillota</taxon>
        <taxon>Bacilli</taxon>
        <taxon>Lactobacillales</taxon>
        <taxon>Lactobacillaceae</taxon>
        <taxon>Lactobacillus</taxon>
    </lineage>
</organism>
<dbReference type="Proteomes" id="UP000067598">
    <property type="component" value="Unassembled WGS sequence"/>
</dbReference>
<keyword evidence="1" id="KW-0472">Membrane</keyword>
<feature type="transmembrane region" description="Helical" evidence="1">
    <location>
        <begin position="12"/>
        <end position="31"/>
    </location>
</feature>